<comment type="caution">
    <text evidence="1">The sequence shown here is derived from an EMBL/GenBank/DDBJ whole genome shotgun (WGS) entry which is preliminary data.</text>
</comment>
<proteinExistence type="predicted"/>
<dbReference type="AlphaFoldDB" id="A0A645BX33"/>
<organism evidence="1">
    <name type="scientific">bioreactor metagenome</name>
    <dbReference type="NCBI Taxonomy" id="1076179"/>
    <lineage>
        <taxon>unclassified sequences</taxon>
        <taxon>metagenomes</taxon>
        <taxon>ecological metagenomes</taxon>
    </lineage>
</organism>
<reference evidence="1" key="1">
    <citation type="submission" date="2019-08" db="EMBL/GenBank/DDBJ databases">
        <authorList>
            <person name="Kucharzyk K."/>
            <person name="Murdoch R.W."/>
            <person name="Higgins S."/>
            <person name="Loffler F."/>
        </authorList>
    </citation>
    <scope>NUCLEOTIDE SEQUENCE</scope>
</reference>
<evidence type="ECO:0000313" key="1">
    <source>
        <dbReference type="EMBL" id="MPM67683.1"/>
    </source>
</evidence>
<dbReference type="EMBL" id="VSSQ01021829">
    <property type="protein sequence ID" value="MPM67683.1"/>
    <property type="molecule type" value="Genomic_DNA"/>
</dbReference>
<accession>A0A645BX33</accession>
<gene>
    <name evidence="1" type="ORF">SDC9_114607</name>
</gene>
<sequence length="183" mass="20393">MAGIWFPICRCNRSSHLAGVAKGDHAIRDVVIDETARAYDDVAADRDTGKNNAVSAKPNIAADMNRQCDLEILIPKRGVQRVQRRIKRAVRPDEDVISKYDFSGIDKNAVVVHEEILANLDIEPEPAEQVWLNIKPRARFSKERPDDCFSCGEIGRPCMVIVIAQIRTGEVSFLPSGKERVIG</sequence>
<protein>
    <submittedName>
        <fullName evidence="1">Uncharacterized protein</fullName>
    </submittedName>
</protein>
<name>A0A645BX33_9ZZZZ</name>